<evidence type="ECO:0000313" key="4">
    <source>
        <dbReference type="EMBL" id="PNH01393.1"/>
    </source>
</evidence>
<feature type="signal peptide" evidence="3">
    <location>
        <begin position="1"/>
        <end position="24"/>
    </location>
</feature>
<feature type="region of interest" description="Disordered" evidence="1">
    <location>
        <begin position="1068"/>
        <end position="1104"/>
    </location>
</feature>
<keyword evidence="2" id="KW-0472">Membrane</keyword>
<feature type="chain" id="PRO_5014377862" evidence="3">
    <location>
        <begin position="25"/>
        <end position="1257"/>
    </location>
</feature>
<dbReference type="Proteomes" id="UP000236333">
    <property type="component" value="Unassembled WGS sequence"/>
</dbReference>
<comment type="caution">
    <text evidence="4">The sequence shown here is derived from an EMBL/GenBank/DDBJ whole genome shotgun (WGS) entry which is preliminary data.</text>
</comment>
<feature type="transmembrane region" description="Helical" evidence="2">
    <location>
        <begin position="559"/>
        <end position="583"/>
    </location>
</feature>
<keyword evidence="2" id="KW-0812">Transmembrane</keyword>
<keyword evidence="2" id="KW-1133">Transmembrane helix</keyword>
<dbReference type="EMBL" id="PGGS01000911">
    <property type="protein sequence ID" value="PNH01393.1"/>
    <property type="molecule type" value="Genomic_DNA"/>
</dbReference>
<gene>
    <name evidence="4" type="ORF">TSOC_012727</name>
</gene>
<protein>
    <submittedName>
        <fullName evidence="4">Uncharacterized protein</fullName>
    </submittedName>
</protein>
<evidence type="ECO:0000313" key="5">
    <source>
        <dbReference type="Proteomes" id="UP000236333"/>
    </source>
</evidence>
<reference evidence="4 5" key="1">
    <citation type="journal article" date="2017" name="Mol. Biol. Evol.">
        <title>The 4-celled Tetrabaena socialis nuclear genome reveals the essential components for genetic control of cell number at the origin of multicellularity in the volvocine lineage.</title>
        <authorList>
            <person name="Featherston J."/>
            <person name="Arakaki Y."/>
            <person name="Hanschen E.R."/>
            <person name="Ferris P.J."/>
            <person name="Michod R.E."/>
            <person name="Olson B.J.S.C."/>
            <person name="Nozaki H."/>
            <person name="Durand P.M."/>
        </authorList>
    </citation>
    <scope>NUCLEOTIDE SEQUENCE [LARGE SCALE GENOMIC DNA]</scope>
    <source>
        <strain evidence="4 5">NIES-571</strain>
    </source>
</reference>
<accession>A0A2J7ZM98</accession>
<feature type="region of interest" description="Disordered" evidence="1">
    <location>
        <begin position="592"/>
        <end position="618"/>
    </location>
</feature>
<feature type="region of interest" description="Disordered" evidence="1">
    <location>
        <begin position="516"/>
        <end position="552"/>
    </location>
</feature>
<name>A0A2J7ZM98_9CHLO</name>
<evidence type="ECO:0000256" key="3">
    <source>
        <dbReference type="SAM" id="SignalP"/>
    </source>
</evidence>
<evidence type="ECO:0000256" key="1">
    <source>
        <dbReference type="SAM" id="MobiDB-lite"/>
    </source>
</evidence>
<organism evidence="4 5">
    <name type="scientific">Tetrabaena socialis</name>
    <dbReference type="NCBI Taxonomy" id="47790"/>
    <lineage>
        <taxon>Eukaryota</taxon>
        <taxon>Viridiplantae</taxon>
        <taxon>Chlorophyta</taxon>
        <taxon>core chlorophytes</taxon>
        <taxon>Chlorophyceae</taxon>
        <taxon>CS clade</taxon>
        <taxon>Chlamydomonadales</taxon>
        <taxon>Tetrabaenaceae</taxon>
        <taxon>Tetrabaena</taxon>
    </lineage>
</organism>
<feature type="compositionally biased region" description="Low complexity" evidence="1">
    <location>
        <begin position="594"/>
        <end position="607"/>
    </location>
</feature>
<feature type="region of interest" description="Disordered" evidence="1">
    <location>
        <begin position="1144"/>
        <end position="1170"/>
    </location>
</feature>
<dbReference type="AlphaFoldDB" id="A0A2J7ZM98"/>
<keyword evidence="5" id="KW-1185">Reference proteome</keyword>
<sequence>MSGRRLRSILAAVIALVALQPVLAAALTVSAFLEAACAHGTLPDGPALLCSLSERVALQQPPVGARVATLAGTTVVAGPAGAQPGAAAALDLSASNASGSSRPLLALGANATLLLRDLALDGAALVLPSPLSAPLPLAQLLGLRAVVPQNVRITTPSCVALSVHQAAACRALAPSPHLTVAPGLLRLRQWSSPSLTAVNVTLTCAGPPAPHPCVAVAVGSGQELVDVLYGAYGTPAAVASGQPVPPTYIMVTHDVTLAAAIPSDFEPGGAFVVTLKFVKQPLRLVLQQDALMVVGVVANLDTPWHSDFGQAQVNITQPGLILGDPAGPRLLNVSGRPALINLRGPLAALTLRDLVFAPPGLWWRYLPEGSPRPAALPRTTLDGVVLLVPYRELRLLAWCAAHNSTAPLTDPGVAEEVAAMLAGSQLVAPGLVRRQLAAAEAASYSGGGGGESGDTGGTPSSPSPLRSITFWRFNWCGLYGRNVTLASWLPYASAAPYMAATTSPLELPDRWGPPAAVAPSPLHPEPAVPGTGGDLAAAEGWNGGRDSSSNSNASGLTPAVVVGIAVAGLAVLLAAVTAAAWLFHPHLAVARTPGEGSSSEIGYSSLEDQPRRTKTNTSTLAHQGLSQTLPPLRISRQPPSKHARGVVNCPALVAPHDVELRAARAGSGGPSSSGGAAAAAAAGEAAITASMAHPNLVACYTFELVPLRVQPQEGGAEGIMRAGSSMGVEVGDDGSTPGWRSALAAVASSQVAAQLLTRLMAKVCDFGLSQQLGCRRPGTAGVLDGDRTHVTGPRSSAYSAPELVRHGHTGYKQPSDFEPGGAFVVTLKFVKQPLRLVLQQDALMVVGVVANLDTPWHSDFGQAQVNITQPGLILGDPAGPRLLNVSGRPALINLRGPLAALTLRDLVFAPPGLWWRYLPEGSPRPAALPRTTLDGVVLLVPYRELRLLAWCAAHNSTAPLTDPGVAEEVAAMLAGSQLVAPGLVRRQLAAAEAASYSGGGGGESGDTGGTPSSPSPLRSITFWRFNWCGLYGRNVTLASWLPYASAAPYMAATTSPLELPDRWGPPAAVAPSPLHPEPAVPGTGGDLAAAEGWNGGRDSSSNSNASGLTPAVVVGIAVAGLAVLLAAVTAAAWLFHPHLAVARTPGEGSSSEIGYSSLEDQPRRTKTNTSTLAHQGLSQTLPPLRISRQPPSKHARGVVNCPALVAPHDVELRAARAGSGGPSSSGGAVVAVDALVLTGELGRGAQHLSAAVSSAKD</sequence>
<keyword evidence="3" id="KW-0732">Signal</keyword>
<proteinExistence type="predicted"/>
<feature type="transmembrane region" description="Helical" evidence="2">
    <location>
        <begin position="1111"/>
        <end position="1135"/>
    </location>
</feature>
<evidence type="ECO:0000256" key="2">
    <source>
        <dbReference type="SAM" id="Phobius"/>
    </source>
</evidence>
<feature type="compositionally biased region" description="Low complexity" evidence="1">
    <location>
        <begin position="1146"/>
        <end position="1159"/>
    </location>
</feature>